<name>A0A367JLD7_RHIST</name>
<evidence type="ECO:0000313" key="3">
    <source>
        <dbReference type="Proteomes" id="UP000253551"/>
    </source>
</evidence>
<dbReference type="EMBL" id="PJQM01003107">
    <property type="protein sequence ID" value="RCH90736.1"/>
    <property type="molecule type" value="Genomic_DNA"/>
</dbReference>
<organism evidence="2 3">
    <name type="scientific">Rhizopus stolonifer</name>
    <name type="common">Rhizopus nigricans</name>
    <dbReference type="NCBI Taxonomy" id="4846"/>
    <lineage>
        <taxon>Eukaryota</taxon>
        <taxon>Fungi</taxon>
        <taxon>Fungi incertae sedis</taxon>
        <taxon>Mucoromycota</taxon>
        <taxon>Mucoromycotina</taxon>
        <taxon>Mucoromycetes</taxon>
        <taxon>Mucorales</taxon>
        <taxon>Mucorineae</taxon>
        <taxon>Rhizopodaceae</taxon>
        <taxon>Rhizopus</taxon>
    </lineage>
</organism>
<evidence type="ECO:0000313" key="2">
    <source>
        <dbReference type="EMBL" id="RCH90736.1"/>
    </source>
</evidence>
<evidence type="ECO:0000256" key="1">
    <source>
        <dbReference type="SAM" id="MobiDB-lite"/>
    </source>
</evidence>
<sequence length="139" mass="15626">MSNSNSPYKSSIDYLLLDPVSEVEALLETENDLKLWTNTQFTCETEPISSYFDQIQIKSPGEINNINISSSDNDFTYEKLLSYINPESYKISGQGGIPPTTEKYKSVSPKKSNNKSQYPVLLPKLPLEDYTKLSKSPSS</sequence>
<accession>A0A367JLD7</accession>
<comment type="caution">
    <text evidence="2">The sequence shown here is derived from an EMBL/GenBank/DDBJ whole genome shotgun (WGS) entry which is preliminary data.</text>
</comment>
<feature type="non-terminal residue" evidence="2">
    <location>
        <position position="139"/>
    </location>
</feature>
<protein>
    <submittedName>
        <fullName evidence="2">Uncharacterized protein</fullName>
    </submittedName>
</protein>
<feature type="compositionally biased region" description="Low complexity" evidence="1">
    <location>
        <begin position="106"/>
        <end position="116"/>
    </location>
</feature>
<gene>
    <name evidence="2" type="ORF">CU098_010102</name>
</gene>
<dbReference type="AlphaFoldDB" id="A0A367JLD7"/>
<reference evidence="2 3" key="1">
    <citation type="journal article" date="2018" name="G3 (Bethesda)">
        <title>Phylogenetic and Phylogenomic Definition of Rhizopus Species.</title>
        <authorList>
            <person name="Gryganskyi A.P."/>
            <person name="Golan J."/>
            <person name="Dolatabadi S."/>
            <person name="Mondo S."/>
            <person name="Robb S."/>
            <person name="Idnurm A."/>
            <person name="Muszewska A."/>
            <person name="Steczkiewicz K."/>
            <person name="Masonjones S."/>
            <person name="Liao H.L."/>
            <person name="Gajdeczka M.T."/>
            <person name="Anike F."/>
            <person name="Vuek A."/>
            <person name="Anishchenko I.M."/>
            <person name="Voigt K."/>
            <person name="de Hoog G.S."/>
            <person name="Smith M.E."/>
            <person name="Heitman J."/>
            <person name="Vilgalys R."/>
            <person name="Stajich J.E."/>
        </authorList>
    </citation>
    <scope>NUCLEOTIDE SEQUENCE [LARGE SCALE GENOMIC DNA]</scope>
    <source>
        <strain evidence="2 3">LSU 92-RS-03</strain>
    </source>
</reference>
<feature type="region of interest" description="Disordered" evidence="1">
    <location>
        <begin position="90"/>
        <end position="118"/>
    </location>
</feature>
<proteinExistence type="predicted"/>
<keyword evidence="3" id="KW-1185">Reference proteome</keyword>
<dbReference type="Proteomes" id="UP000253551">
    <property type="component" value="Unassembled WGS sequence"/>
</dbReference>